<dbReference type="STRING" id="94130.A0A2Z6SAL7"/>
<evidence type="ECO:0000256" key="2">
    <source>
        <dbReference type="ARBA" id="ARBA00022723"/>
    </source>
</evidence>
<dbReference type="InterPro" id="IPR052035">
    <property type="entry name" value="ZnF_BED_domain_contain"/>
</dbReference>
<evidence type="ECO:0000313" key="6">
    <source>
        <dbReference type="EMBL" id="GBC01569.1"/>
    </source>
</evidence>
<keyword evidence="2" id="KW-0479">Metal-binding</keyword>
<gene>
    <name evidence="6" type="ORF">RclHR1_42360001</name>
</gene>
<keyword evidence="5" id="KW-0539">Nucleus</keyword>
<dbReference type="PANTHER" id="PTHR46481">
    <property type="entry name" value="ZINC FINGER BED DOMAIN-CONTAINING PROTEIN 4"/>
    <property type="match status" value="1"/>
</dbReference>
<keyword evidence="3" id="KW-0863">Zinc-finger</keyword>
<keyword evidence="4" id="KW-0862">Zinc</keyword>
<comment type="subcellular location">
    <subcellularLocation>
        <location evidence="1">Nucleus</location>
    </subcellularLocation>
</comment>
<reference evidence="6 7" key="1">
    <citation type="submission" date="2017-11" db="EMBL/GenBank/DDBJ databases">
        <title>The genome of Rhizophagus clarus HR1 reveals common genetic basis of auxotrophy among arbuscular mycorrhizal fungi.</title>
        <authorList>
            <person name="Kobayashi Y."/>
        </authorList>
    </citation>
    <scope>NUCLEOTIDE SEQUENCE [LARGE SCALE GENOMIC DNA]</scope>
    <source>
        <strain evidence="6 7">HR1</strain>
    </source>
</reference>
<name>A0A2Z6SAL7_9GLOM</name>
<dbReference type="AlphaFoldDB" id="A0A2Z6SAL7"/>
<evidence type="ECO:0000313" key="7">
    <source>
        <dbReference type="Proteomes" id="UP000247702"/>
    </source>
</evidence>
<accession>A0A2Z6SAL7</accession>
<dbReference type="InterPro" id="IPR012337">
    <property type="entry name" value="RNaseH-like_sf"/>
</dbReference>
<dbReference type="Proteomes" id="UP000247702">
    <property type="component" value="Unassembled WGS sequence"/>
</dbReference>
<dbReference type="GO" id="GO:0005634">
    <property type="term" value="C:nucleus"/>
    <property type="evidence" value="ECO:0007669"/>
    <property type="project" value="UniProtKB-SubCell"/>
</dbReference>
<evidence type="ECO:0000256" key="4">
    <source>
        <dbReference type="ARBA" id="ARBA00022833"/>
    </source>
</evidence>
<evidence type="ECO:0000256" key="5">
    <source>
        <dbReference type="ARBA" id="ARBA00023242"/>
    </source>
</evidence>
<evidence type="ECO:0008006" key="8">
    <source>
        <dbReference type="Google" id="ProtNLM"/>
    </source>
</evidence>
<dbReference type="SUPFAM" id="SSF53098">
    <property type="entry name" value="Ribonuclease H-like"/>
    <property type="match status" value="1"/>
</dbReference>
<dbReference type="SUPFAM" id="SSF140996">
    <property type="entry name" value="Hermes dimerisation domain"/>
    <property type="match status" value="1"/>
</dbReference>
<keyword evidence="7" id="KW-1185">Reference proteome</keyword>
<evidence type="ECO:0000256" key="1">
    <source>
        <dbReference type="ARBA" id="ARBA00004123"/>
    </source>
</evidence>
<evidence type="ECO:0000256" key="3">
    <source>
        <dbReference type="ARBA" id="ARBA00022771"/>
    </source>
</evidence>
<comment type="caution">
    <text evidence="6">The sequence shown here is derived from an EMBL/GenBank/DDBJ whole genome shotgun (WGS) entry which is preliminary data.</text>
</comment>
<proteinExistence type="predicted"/>
<protein>
    <recommendedName>
        <fullName evidence="8">DUF659 domain-containing protein</fullName>
    </recommendedName>
</protein>
<dbReference type="EMBL" id="BEXD01003598">
    <property type="protein sequence ID" value="GBC01569.1"/>
    <property type="molecule type" value="Genomic_DNA"/>
</dbReference>
<organism evidence="6 7">
    <name type="scientific">Rhizophagus clarus</name>
    <dbReference type="NCBI Taxonomy" id="94130"/>
    <lineage>
        <taxon>Eukaryota</taxon>
        <taxon>Fungi</taxon>
        <taxon>Fungi incertae sedis</taxon>
        <taxon>Mucoromycota</taxon>
        <taxon>Glomeromycotina</taxon>
        <taxon>Glomeromycetes</taxon>
        <taxon>Glomerales</taxon>
        <taxon>Glomeraceae</taxon>
        <taxon>Rhizophagus</taxon>
    </lineage>
</organism>
<dbReference type="PANTHER" id="PTHR46481:SF10">
    <property type="entry name" value="ZINC FINGER BED DOMAIN-CONTAINING PROTEIN 39"/>
    <property type="match status" value="1"/>
</dbReference>
<feature type="non-terminal residue" evidence="6">
    <location>
        <position position="236"/>
    </location>
</feature>
<dbReference type="GO" id="GO:0008270">
    <property type="term" value="F:zinc ion binding"/>
    <property type="evidence" value="ECO:0007669"/>
    <property type="project" value="UniProtKB-KW"/>
</dbReference>
<sequence>MITWCGSSSSLATHLSGIHGITKEIAIKYEEKESRNPPEPSVKSYKHSVQESLTKNVIEFIIRTVQPLNVVEDPDFIRMIKGFDKRYKVPCTKTIKSRISKIFEIGKNTLKNQLAQVRHISLILDAWSSLAHLPYLGVTAHWITSDFEPYEVLLSMKELPYLHGATEIQEHLIDLFYEWEIESKIIALVTDNSSNVKKACSKIGIGERIPCSAHTLQLSIGKGLDKIKQLVDKCKR</sequence>